<dbReference type="NCBIfam" id="NF040713">
    <property type="entry name" value="ZapE"/>
    <property type="match status" value="1"/>
</dbReference>
<dbReference type="PANTHER" id="PTHR12169:SF29">
    <property type="entry name" value="AFG1-LIKE ATPASE FAMILY PROTEIN"/>
    <property type="match status" value="1"/>
</dbReference>
<dbReference type="AlphaFoldDB" id="A0AAE0BCQ1"/>
<dbReference type="GO" id="GO:0005739">
    <property type="term" value="C:mitochondrion"/>
    <property type="evidence" value="ECO:0007669"/>
    <property type="project" value="TreeGrafter"/>
</dbReference>
<dbReference type="GO" id="GO:0005524">
    <property type="term" value="F:ATP binding"/>
    <property type="evidence" value="ECO:0007669"/>
    <property type="project" value="UniProtKB-KW"/>
</dbReference>
<name>A0AAE0BCQ1_9CHLO</name>
<dbReference type="InterPro" id="IPR005654">
    <property type="entry name" value="ATPase_AFG1-like"/>
</dbReference>
<evidence type="ECO:0000313" key="4">
    <source>
        <dbReference type="EMBL" id="KAK3233269.1"/>
    </source>
</evidence>
<dbReference type="PANTHER" id="PTHR12169">
    <property type="entry name" value="ATPASE N2B"/>
    <property type="match status" value="1"/>
</dbReference>
<evidence type="ECO:0000313" key="5">
    <source>
        <dbReference type="Proteomes" id="UP001190700"/>
    </source>
</evidence>
<evidence type="ECO:0000256" key="3">
    <source>
        <dbReference type="ARBA" id="ARBA00022840"/>
    </source>
</evidence>
<evidence type="ECO:0008006" key="6">
    <source>
        <dbReference type="Google" id="ProtNLM"/>
    </source>
</evidence>
<organism evidence="4 5">
    <name type="scientific">Cymbomonas tetramitiformis</name>
    <dbReference type="NCBI Taxonomy" id="36881"/>
    <lineage>
        <taxon>Eukaryota</taxon>
        <taxon>Viridiplantae</taxon>
        <taxon>Chlorophyta</taxon>
        <taxon>Pyramimonadophyceae</taxon>
        <taxon>Pyramimonadales</taxon>
        <taxon>Pyramimonadaceae</taxon>
        <taxon>Cymbomonas</taxon>
    </lineage>
</organism>
<keyword evidence="3" id="KW-0067">ATP-binding</keyword>
<accession>A0AAE0BCQ1</accession>
<comment type="caution">
    <text evidence="4">The sequence shown here is derived from an EMBL/GenBank/DDBJ whole genome shotgun (WGS) entry which is preliminary data.</text>
</comment>
<dbReference type="EMBL" id="LGRX02035767">
    <property type="protein sequence ID" value="KAK3233269.1"/>
    <property type="molecule type" value="Genomic_DNA"/>
</dbReference>
<evidence type="ECO:0000256" key="2">
    <source>
        <dbReference type="ARBA" id="ARBA00022741"/>
    </source>
</evidence>
<keyword evidence="5" id="KW-1185">Reference proteome</keyword>
<gene>
    <name evidence="4" type="ORF">CYMTET_56426</name>
</gene>
<evidence type="ECO:0000256" key="1">
    <source>
        <dbReference type="ARBA" id="ARBA00010322"/>
    </source>
</evidence>
<protein>
    <recommendedName>
        <fullName evidence="6">AFG1-like ATPase</fullName>
    </recommendedName>
</protein>
<dbReference type="Gene3D" id="3.40.50.300">
    <property type="entry name" value="P-loop containing nucleotide triphosphate hydrolases"/>
    <property type="match status" value="1"/>
</dbReference>
<dbReference type="SUPFAM" id="SSF52540">
    <property type="entry name" value="P-loop containing nucleoside triphosphate hydrolases"/>
    <property type="match status" value="1"/>
</dbReference>
<reference evidence="4 5" key="1">
    <citation type="journal article" date="2015" name="Genome Biol. Evol.">
        <title>Comparative Genomics of a Bacterivorous Green Alga Reveals Evolutionary Causalities and Consequences of Phago-Mixotrophic Mode of Nutrition.</title>
        <authorList>
            <person name="Burns J.A."/>
            <person name="Paasch A."/>
            <person name="Narechania A."/>
            <person name="Kim E."/>
        </authorList>
    </citation>
    <scope>NUCLEOTIDE SEQUENCE [LARGE SCALE GENOMIC DNA]</scope>
    <source>
        <strain evidence="4 5">PLY_AMNH</strain>
    </source>
</reference>
<dbReference type="InterPro" id="IPR027417">
    <property type="entry name" value="P-loop_NTPase"/>
</dbReference>
<keyword evidence="2" id="KW-0547">Nucleotide-binding</keyword>
<dbReference type="Proteomes" id="UP001190700">
    <property type="component" value="Unassembled WGS sequence"/>
</dbReference>
<comment type="similarity">
    <text evidence="1">Belongs to the AFG1 ATPase family.</text>
</comment>
<dbReference type="Pfam" id="PF03969">
    <property type="entry name" value="AFG1_ATPase"/>
    <property type="match status" value="2"/>
</dbReference>
<proteinExistence type="inferred from homology"/>
<dbReference type="GO" id="GO:0016887">
    <property type="term" value="F:ATP hydrolysis activity"/>
    <property type="evidence" value="ECO:0007669"/>
    <property type="project" value="InterPro"/>
</dbReference>
<sequence length="526" mass="58168">MIFTGNSHRILPLAANALRSFSRIEKHCHPLRPKHFAVILDTAESVSCLSSRSCSTNVQAPVQDINLAYECLVKSKRIEHDPSQALAVSLLAQVQRAYTAARREEAEPNAGTECEELVCEETSQAVKGRDFPQGIYIWGPIGSGKSLLMDLFYQTSPTPKHRAHFHEFMSDIHQRLHKLELAQPKILSKSLEGLPVYRYTSEAEAPHPIEVLAAQMAEEAQLLCLDEMHVTDVADGAGQAVGWPAHSADGTRRLFECLVESGVHVAFTSNQAPDDLYQRGLSRKYFLPFIDLVNSRCSVAYVDNGLDYRTRAKLKAPATASEAIEAPRRDPGTTDFVMPAFATAEVGAMFSGKEGSDRLRAEWARRIGGAPEELQHHQLELQVDFGRSLQVIGVRESEAGDGRAVAWLPFRQICMSQVDGSVLGTPDYLALAAACSTVFLDGVPSIEWKHRDAARRLVHLIDALYESNTRIFMSSAVAPQEIFAVLLAPRERSEHKDSSGPDLTPEERLMFARAISRLVERCAIDV</sequence>